<comment type="caution">
    <text evidence="4">The sequence shown here is derived from an EMBL/GenBank/DDBJ whole genome shotgun (WGS) entry which is preliminary data.</text>
</comment>
<proteinExistence type="predicted"/>
<dbReference type="CDD" id="cd04683">
    <property type="entry name" value="NUDIX_Hydrolase"/>
    <property type="match status" value="1"/>
</dbReference>
<sequence length="171" mass="19266">MSEPYPPQYATDHGRFVVVPAAYVFLLRDGVAGLEVLLQLRRGTGYMDEHWAAAAAGHLERGETAFDAARREACEEIDVDDLDLSFVTAMQRTRHDQPIDERVDFFFTARSWTGEPRIVEPAKCADLRWCPLEALDALPQPVVPHERVVLDGLRSGTIEPYSSFGFERETT</sequence>
<dbReference type="SUPFAM" id="SSF55811">
    <property type="entry name" value="Nudix"/>
    <property type="match status" value="1"/>
</dbReference>
<dbReference type="InterPro" id="IPR015797">
    <property type="entry name" value="NUDIX_hydrolase-like_dom_sf"/>
</dbReference>
<dbReference type="PANTHER" id="PTHR43046:SF16">
    <property type="entry name" value="ADP-RIBOSE PYROPHOSPHATASE YJHB-RELATED"/>
    <property type="match status" value="1"/>
</dbReference>
<dbReference type="InterPro" id="IPR020084">
    <property type="entry name" value="NUDIX_hydrolase_CS"/>
</dbReference>
<dbReference type="Gene3D" id="3.90.79.10">
    <property type="entry name" value="Nucleoside Triphosphate Pyrophosphohydrolase"/>
    <property type="match status" value="1"/>
</dbReference>
<protein>
    <submittedName>
        <fullName evidence="4">NUDIX domain-containing protein</fullName>
    </submittedName>
</protein>
<dbReference type="Proteomes" id="UP001500221">
    <property type="component" value="Unassembled WGS sequence"/>
</dbReference>
<keyword evidence="5" id="KW-1185">Reference proteome</keyword>
<dbReference type="PANTHER" id="PTHR43046">
    <property type="entry name" value="GDP-MANNOSE MANNOSYL HYDROLASE"/>
    <property type="match status" value="1"/>
</dbReference>
<evidence type="ECO:0000313" key="4">
    <source>
        <dbReference type="EMBL" id="GAA5145730.1"/>
    </source>
</evidence>
<evidence type="ECO:0000259" key="3">
    <source>
        <dbReference type="PROSITE" id="PS51462"/>
    </source>
</evidence>
<keyword evidence="2" id="KW-0378">Hydrolase</keyword>
<dbReference type="PROSITE" id="PS00893">
    <property type="entry name" value="NUDIX_BOX"/>
    <property type="match status" value="1"/>
</dbReference>
<gene>
    <name evidence="4" type="ORF">GCM10023340_15560</name>
</gene>
<dbReference type="PROSITE" id="PS51462">
    <property type="entry name" value="NUDIX"/>
    <property type="match status" value="1"/>
</dbReference>
<evidence type="ECO:0000313" key="5">
    <source>
        <dbReference type="Proteomes" id="UP001500221"/>
    </source>
</evidence>
<organism evidence="4 5">
    <name type="scientific">Nocardioides marinquilinus</name>
    <dbReference type="NCBI Taxonomy" id="1210400"/>
    <lineage>
        <taxon>Bacteria</taxon>
        <taxon>Bacillati</taxon>
        <taxon>Actinomycetota</taxon>
        <taxon>Actinomycetes</taxon>
        <taxon>Propionibacteriales</taxon>
        <taxon>Nocardioidaceae</taxon>
        <taxon>Nocardioides</taxon>
    </lineage>
</organism>
<evidence type="ECO:0000256" key="2">
    <source>
        <dbReference type="ARBA" id="ARBA00022801"/>
    </source>
</evidence>
<dbReference type="RefSeq" id="WP_345456556.1">
    <property type="nucleotide sequence ID" value="NZ_BAABKG010000002.1"/>
</dbReference>
<reference evidence="5" key="1">
    <citation type="journal article" date="2019" name="Int. J. Syst. Evol. Microbiol.">
        <title>The Global Catalogue of Microorganisms (GCM) 10K type strain sequencing project: providing services to taxonomists for standard genome sequencing and annotation.</title>
        <authorList>
            <consortium name="The Broad Institute Genomics Platform"/>
            <consortium name="The Broad Institute Genome Sequencing Center for Infectious Disease"/>
            <person name="Wu L."/>
            <person name="Ma J."/>
        </authorList>
    </citation>
    <scope>NUCLEOTIDE SEQUENCE [LARGE SCALE GENOMIC DNA]</scope>
    <source>
        <strain evidence="5">JCM 18459</strain>
    </source>
</reference>
<dbReference type="EMBL" id="BAABKG010000002">
    <property type="protein sequence ID" value="GAA5145730.1"/>
    <property type="molecule type" value="Genomic_DNA"/>
</dbReference>
<feature type="domain" description="Nudix hydrolase" evidence="3">
    <location>
        <begin position="17"/>
        <end position="155"/>
    </location>
</feature>
<comment type="cofactor">
    <cofactor evidence="1">
        <name>Mg(2+)</name>
        <dbReference type="ChEBI" id="CHEBI:18420"/>
    </cofactor>
</comment>
<evidence type="ECO:0000256" key="1">
    <source>
        <dbReference type="ARBA" id="ARBA00001946"/>
    </source>
</evidence>
<accession>A0ABP9PKA2</accession>
<dbReference type="InterPro" id="IPR000086">
    <property type="entry name" value="NUDIX_hydrolase_dom"/>
</dbReference>
<name>A0ABP9PKA2_9ACTN</name>
<dbReference type="Pfam" id="PF00293">
    <property type="entry name" value="NUDIX"/>
    <property type="match status" value="1"/>
</dbReference>